<dbReference type="Proteomes" id="UP000321175">
    <property type="component" value="Unassembled WGS sequence"/>
</dbReference>
<proteinExistence type="predicted"/>
<sequence length="143" mass="16898">MYDYKDVINELNNNISLKTLKTWASKIEKLTDTKFERRYAKNRNGRNYSYKVFSFAQVEQFKHLVYLRSKSIGLDKAIYDIFMSEKGKITREEISLSKRAFEENKADTKKLIELTKKALQENAELKKRILRLEKSISIKTSDS</sequence>
<evidence type="ECO:0000313" key="2">
    <source>
        <dbReference type="Proteomes" id="UP000321175"/>
    </source>
</evidence>
<keyword evidence="2" id="KW-1185">Reference proteome</keyword>
<evidence type="ECO:0000313" key="1">
    <source>
        <dbReference type="EMBL" id="GEL81636.1"/>
    </source>
</evidence>
<reference evidence="1 2" key="1">
    <citation type="submission" date="2019-07" db="EMBL/GenBank/DDBJ databases">
        <title>Whole genome shotgun sequence of Enterococcus mundtii NBRC 100490.</title>
        <authorList>
            <person name="Hosoyama A."/>
            <person name="Uohara A."/>
            <person name="Ohji S."/>
            <person name="Ichikawa N."/>
        </authorList>
    </citation>
    <scope>NUCLEOTIDE SEQUENCE [LARGE SCALE GENOMIC DNA]</scope>
    <source>
        <strain evidence="1 2">NBRC 100490</strain>
    </source>
</reference>
<dbReference type="EMBL" id="BJWA01000030">
    <property type="protein sequence ID" value="GEL81636.1"/>
    <property type="molecule type" value="Genomic_DNA"/>
</dbReference>
<dbReference type="RefSeq" id="WP_071867885.1">
    <property type="nucleotide sequence ID" value="NZ_BJWA01000030.1"/>
</dbReference>
<comment type="caution">
    <text evidence="1">The sequence shown here is derived from an EMBL/GenBank/DDBJ whole genome shotgun (WGS) entry which is preliminary data.</text>
</comment>
<protein>
    <recommendedName>
        <fullName evidence="3">HTH merR-type domain-containing protein</fullName>
    </recommendedName>
</protein>
<evidence type="ECO:0008006" key="3">
    <source>
        <dbReference type="Google" id="ProtNLM"/>
    </source>
</evidence>
<accession>A0ABQ0VG36</accession>
<name>A0ABQ0VG36_ENTMU</name>
<dbReference type="GeneID" id="61000071"/>
<organism evidence="1 2">
    <name type="scientific">Enterococcus mundtii</name>
    <dbReference type="NCBI Taxonomy" id="53346"/>
    <lineage>
        <taxon>Bacteria</taxon>
        <taxon>Bacillati</taxon>
        <taxon>Bacillota</taxon>
        <taxon>Bacilli</taxon>
        <taxon>Lactobacillales</taxon>
        <taxon>Enterococcaceae</taxon>
        <taxon>Enterococcus</taxon>
    </lineage>
</organism>
<gene>
    <name evidence="1" type="ORF">EMU01_27800</name>
</gene>